<feature type="transmembrane region" description="Helical" evidence="6">
    <location>
        <begin position="115"/>
        <end position="131"/>
    </location>
</feature>
<evidence type="ECO:0000256" key="5">
    <source>
        <dbReference type="SAM" id="MobiDB-lite"/>
    </source>
</evidence>
<feature type="transmembrane region" description="Helical" evidence="6">
    <location>
        <begin position="590"/>
        <end position="613"/>
    </location>
</feature>
<evidence type="ECO:0000256" key="2">
    <source>
        <dbReference type="ARBA" id="ARBA00022692"/>
    </source>
</evidence>
<feature type="transmembrane region" description="Helical" evidence="6">
    <location>
        <begin position="458"/>
        <end position="479"/>
    </location>
</feature>
<comment type="caution">
    <text evidence="7">The sequence shown here is derived from an EMBL/GenBank/DDBJ whole genome shotgun (WGS) entry which is preliminary data.</text>
</comment>
<feature type="transmembrane region" description="Helical" evidence="6">
    <location>
        <begin position="540"/>
        <end position="557"/>
    </location>
</feature>
<dbReference type="GO" id="GO:0016020">
    <property type="term" value="C:membrane"/>
    <property type="evidence" value="ECO:0007669"/>
    <property type="project" value="UniProtKB-SubCell"/>
</dbReference>
<sequence length="914" mass="104131">MKFQIGTWQPNRLPTKEEWKNLLFFLLHLLVSRKSQNALRAAVAAAGVTVTIFFAVLRSHILCFANILAYVVLVITARHPHIGAVVQGSIIMSYASLIASVFGLVGLAMADKSAAALYFIAIVEAAIATILRTDPDLSVAGVGININFIFGAIEIFYVKTPPSNAWHRTYPTLLAGQLAAVASFVSSLVIFPVSAKVALKKGLAKSVRETSELISEIGKQLTNYEDYNDATGPGVVEKCYAIRSSFTETRAMLSYLPFEPNIFPPWQCEPDEAWKKLVDEAEDLLLKVESIAGVLRKGKHFAVSSFSSEFGESLTVLCDFLDKARLQGLEIAKKIESYPKIEHEENLVSTNYRKEELNHEILRARHMQWRSAEFYRNNERETPSFIFASLIFVIFNSRSIERSLFRLNDGLGHLMEERRKLRFAPLRNFFRWYPLLLKPFKTWLNTHKLLAIPDNAKFLFKYELCVAIILFPTLFVAQFSESDYFFTQRHNAISAYIVVTILVMRGIEMTLFRVFLYFTVTFASCGLAYALTVMAPTDQYIIDFWIFIWTYGALLVASINPDYIIVTFPFLLAQYFIIACQYGHGFTFIYAASRAVTVSIGCFVVAVVCMFVWPYRTTDEVRNNLKEVVLAETDLVEGLTKLFLDMNKRGLSETSWKELGGEEIDEKIHRAEQRLMVARIRFIVDLTPNYRESSIPFGLNVCFSILRRLIVFRQIIRTPPEINGKYTTAAYDVFIKHLESELFDLLRSVKDIGECISVRLGKSRIHRPPPDEMTVKLEYFETALDVFLDKYRDVRQQVLDNWKEYFLAVDLGEEDSTGSLSSPPGLPPDDSVRFLAWIYSLILLLDTLLKVGEEVTQLRVESHRKRVRLVDFLFRRSRSKQEVLKEPSSVEVVTNEGVQRQCSDSDASVNNEGN</sequence>
<feature type="transmembrane region" description="Helical" evidence="6">
    <location>
        <begin position="564"/>
        <end position="584"/>
    </location>
</feature>
<reference evidence="7 8" key="1">
    <citation type="submission" date="2022-07" db="EMBL/GenBank/DDBJ databases">
        <title>Genome-wide signatures of adaptation to extreme environments.</title>
        <authorList>
            <person name="Cho C.H."/>
            <person name="Yoon H.S."/>
        </authorList>
    </citation>
    <scope>NUCLEOTIDE SEQUENCE [LARGE SCALE GENOMIC DNA]</scope>
    <source>
        <strain evidence="7 8">108.79 E11</strain>
    </source>
</reference>
<keyword evidence="8" id="KW-1185">Reference proteome</keyword>
<keyword evidence="2 6" id="KW-0812">Transmembrane</keyword>
<feature type="compositionally biased region" description="Polar residues" evidence="5">
    <location>
        <begin position="896"/>
        <end position="914"/>
    </location>
</feature>
<feature type="transmembrane region" description="Helical" evidence="6">
    <location>
        <begin position="138"/>
        <end position="158"/>
    </location>
</feature>
<feature type="transmembrane region" description="Helical" evidence="6">
    <location>
        <begin position="85"/>
        <end position="109"/>
    </location>
</feature>
<evidence type="ECO:0000256" key="3">
    <source>
        <dbReference type="ARBA" id="ARBA00022989"/>
    </source>
</evidence>
<dbReference type="InterPro" id="IPR052430">
    <property type="entry name" value="IVT-Associated"/>
</dbReference>
<feature type="transmembrane region" description="Helical" evidence="6">
    <location>
        <begin position="178"/>
        <end position="199"/>
    </location>
</feature>
<dbReference type="AlphaFoldDB" id="A0AAV9IAG4"/>
<feature type="transmembrane region" description="Helical" evidence="6">
    <location>
        <begin position="514"/>
        <end position="534"/>
    </location>
</feature>
<evidence type="ECO:0000313" key="7">
    <source>
        <dbReference type="EMBL" id="KAK4524286.1"/>
    </source>
</evidence>
<organism evidence="7 8">
    <name type="scientific">Galdieria yellowstonensis</name>
    <dbReference type="NCBI Taxonomy" id="3028027"/>
    <lineage>
        <taxon>Eukaryota</taxon>
        <taxon>Rhodophyta</taxon>
        <taxon>Bangiophyceae</taxon>
        <taxon>Galdieriales</taxon>
        <taxon>Galdieriaceae</taxon>
        <taxon>Galdieria</taxon>
    </lineage>
</organism>
<accession>A0AAV9IAG4</accession>
<evidence type="ECO:0008006" key="9">
    <source>
        <dbReference type="Google" id="ProtNLM"/>
    </source>
</evidence>
<dbReference type="PANTHER" id="PTHR47804">
    <property type="entry name" value="60S RIBOSOMAL PROTEIN L19"/>
    <property type="match status" value="1"/>
</dbReference>
<keyword evidence="3 6" id="KW-1133">Transmembrane helix</keyword>
<proteinExistence type="predicted"/>
<evidence type="ECO:0000256" key="6">
    <source>
        <dbReference type="SAM" id="Phobius"/>
    </source>
</evidence>
<evidence type="ECO:0000256" key="1">
    <source>
        <dbReference type="ARBA" id="ARBA00004141"/>
    </source>
</evidence>
<keyword evidence="4 6" id="KW-0472">Membrane</keyword>
<feature type="region of interest" description="Disordered" evidence="5">
    <location>
        <begin position="895"/>
        <end position="914"/>
    </location>
</feature>
<dbReference type="Proteomes" id="UP001300502">
    <property type="component" value="Unassembled WGS sequence"/>
</dbReference>
<protein>
    <recommendedName>
        <fullName evidence="9">DUF2421 domain-containing protein</fullName>
    </recommendedName>
</protein>
<gene>
    <name evidence="7" type="ORF">GAYE_SCF02G2185</name>
</gene>
<evidence type="ECO:0000256" key="4">
    <source>
        <dbReference type="ARBA" id="ARBA00023136"/>
    </source>
</evidence>
<dbReference type="PANTHER" id="PTHR47804:SF3">
    <property type="entry name" value="PROTEIN BRE4"/>
    <property type="match status" value="1"/>
</dbReference>
<feature type="transmembrane region" description="Helical" evidence="6">
    <location>
        <begin position="491"/>
        <end position="507"/>
    </location>
</feature>
<name>A0AAV9IAG4_9RHOD</name>
<comment type="subcellular location">
    <subcellularLocation>
        <location evidence="1">Membrane</location>
        <topology evidence="1">Multi-pass membrane protein</topology>
    </subcellularLocation>
</comment>
<evidence type="ECO:0000313" key="8">
    <source>
        <dbReference type="Proteomes" id="UP001300502"/>
    </source>
</evidence>
<feature type="transmembrane region" description="Helical" evidence="6">
    <location>
        <begin position="50"/>
        <end position="73"/>
    </location>
</feature>
<dbReference type="EMBL" id="JANCYU010000022">
    <property type="protein sequence ID" value="KAK4524286.1"/>
    <property type="molecule type" value="Genomic_DNA"/>
</dbReference>